<evidence type="ECO:0000313" key="2">
    <source>
        <dbReference type="Proteomes" id="UP001283361"/>
    </source>
</evidence>
<name>A0AAE0YJD2_9GAST</name>
<reference evidence="1" key="1">
    <citation type="journal article" date="2023" name="G3 (Bethesda)">
        <title>A reference genome for the long-term kleptoplast-retaining sea slug Elysia crispata morphotype clarki.</title>
        <authorList>
            <person name="Eastman K.E."/>
            <person name="Pendleton A.L."/>
            <person name="Shaikh M.A."/>
            <person name="Suttiyut T."/>
            <person name="Ogas R."/>
            <person name="Tomko P."/>
            <person name="Gavelis G."/>
            <person name="Widhalm J.R."/>
            <person name="Wisecaver J.H."/>
        </authorList>
    </citation>
    <scope>NUCLEOTIDE SEQUENCE</scope>
    <source>
        <strain evidence="1">ECLA1</strain>
    </source>
</reference>
<dbReference type="Proteomes" id="UP001283361">
    <property type="component" value="Unassembled WGS sequence"/>
</dbReference>
<dbReference type="AlphaFoldDB" id="A0AAE0YJD2"/>
<dbReference type="EMBL" id="JAWDGP010006115">
    <property type="protein sequence ID" value="KAK3746830.1"/>
    <property type="molecule type" value="Genomic_DNA"/>
</dbReference>
<accession>A0AAE0YJD2</accession>
<comment type="caution">
    <text evidence="1">The sequence shown here is derived from an EMBL/GenBank/DDBJ whole genome shotgun (WGS) entry which is preliminary data.</text>
</comment>
<organism evidence="1 2">
    <name type="scientific">Elysia crispata</name>
    <name type="common">lettuce slug</name>
    <dbReference type="NCBI Taxonomy" id="231223"/>
    <lineage>
        <taxon>Eukaryota</taxon>
        <taxon>Metazoa</taxon>
        <taxon>Spiralia</taxon>
        <taxon>Lophotrochozoa</taxon>
        <taxon>Mollusca</taxon>
        <taxon>Gastropoda</taxon>
        <taxon>Heterobranchia</taxon>
        <taxon>Euthyneura</taxon>
        <taxon>Panpulmonata</taxon>
        <taxon>Sacoglossa</taxon>
        <taxon>Placobranchoidea</taxon>
        <taxon>Plakobranchidae</taxon>
        <taxon>Elysia</taxon>
    </lineage>
</organism>
<protein>
    <submittedName>
        <fullName evidence="1">Uncharacterized protein</fullName>
    </submittedName>
</protein>
<evidence type="ECO:0000313" key="1">
    <source>
        <dbReference type="EMBL" id="KAK3746830.1"/>
    </source>
</evidence>
<keyword evidence="2" id="KW-1185">Reference proteome</keyword>
<sequence length="330" mass="36216">MCPSRELQFFAVSAPAAARLLRSPVSICSQSADVDSCFLDPRGPHVTAVGLGRSSQLGPGSGPQDLRTPHLCLLTSVANDHTVSNMADGLQHVRVGRVFDGYRSGQRVSAPLKNLISSRAGQHYLLSPALIRQAQWTPSSHDDQGSGTVKLLSDTAHFTSAKFQTEAMMIWGCITVQPSSPRPSVDHFTPFKHNPTIAFSLSLLVEKRVVCTLGREREKKKNIKWRPNLCTISPAATGKRYDYDRAVANMAVPRPQPTQAEEELSERHSQQIGEGKVLYGCSLFPLAHHFDPFLEPPGKNKRLSDGGLDQSISRQAWQIISDNNMTLETP</sequence>
<gene>
    <name evidence="1" type="ORF">RRG08_031358</name>
</gene>
<proteinExistence type="predicted"/>